<evidence type="ECO:0000256" key="16">
    <source>
        <dbReference type="SAM" id="SignalP"/>
    </source>
</evidence>
<evidence type="ECO:0000256" key="10">
    <source>
        <dbReference type="ARBA" id="ARBA00023157"/>
    </source>
</evidence>
<evidence type="ECO:0000256" key="12">
    <source>
        <dbReference type="ARBA" id="ARBA00023326"/>
    </source>
</evidence>
<dbReference type="PANTHER" id="PTHR33353:SF10">
    <property type="entry name" value="ENDO-BETA-1,4-GLUCANASE D"/>
    <property type="match status" value="1"/>
</dbReference>
<evidence type="ECO:0000256" key="13">
    <source>
        <dbReference type="ARBA" id="ARBA00044502"/>
    </source>
</evidence>
<dbReference type="GO" id="GO:0030245">
    <property type="term" value="P:cellulose catabolic process"/>
    <property type="evidence" value="ECO:0007669"/>
    <property type="project" value="UniProtKB-KW"/>
</dbReference>
<dbReference type="EMBL" id="ADBL01000684">
    <property type="status" value="NOT_ANNOTATED_CDS"/>
    <property type="molecule type" value="Genomic_DNA"/>
</dbReference>
<comment type="subcellular location">
    <subcellularLocation>
        <location evidence="2">Secreted</location>
    </subcellularLocation>
</comment>
<dbReference type="GO" id="GO:0004497">
    <property type="term" value="F:monooxygenase activity"/>
    <property type="evidence" value="ECO:0007669"/>
    <property type="project" value="UniProtKB-KW"/>
</dbReference>
<keyword evidence="7" id="KW-0560">Oxidoreductase</keyword>
<evidence type="ECO:0000256" key="14">
    <source>
        <dbReference type="ARBA" id="ARBA00045077"/>
    </source>
</evidence>
<keyword evidence="6" id="KW-0136">Cellulose degradation</keyword>
<dbReference type="GO" id="GO:0005576">
    <property type="term" value="C:extracellular region"/>
    <property type="evidence" value="ECO:0007669"/>
    <property type="project" value="UniProtKB-SubCell"/>
</dbReference>
<evidence type="ECO:0000256" key="8">
    <source>
        <dbReference type="ARBA" id="ARBA00023008"/>
    </source>
</evidence>
<protein>
    <recommendedName>
        <fullName evidence="15">lytic cellulose monooxygenase (C4-dehydrogenating)</fullName>
        <ecNumber evidence="15">1.14.99.56</ecNumber>
    </recommendedName>
</protein>
<evidence type="ECO:0000256" key="6">
    <source>
        <dbReference type="ARBA" id="ARBA00023001"/>
    </source>
</evidence>
<comment type="cofactor">
    <cofactor evidence="1">
        <name>Cu(2+)</name>
        <dbReference type="ChEBI" id="CHEBI:29036"/>
    </cofactor>
</comment>
<dbReference type="Gene3D" id="2.70.50.70">
    <property type="match status" value="1"/>
</dbReference>
<sequence>MKASIVALALVSAVSGHYTFPNIAGTSAWQYVRRTANWQSNGPVENVNSQAIRCFEAGGRSSASTYSVQAGGSITFQSAPNIFHPGPLSGWMAKVPAGQTAASWDGSGAVWFKVYQEMPSGSNGGLQFASMNKASATFPIPKCIENGEYLFRAEHNALHNAGSVNGAQFYISCAQINVSGGSGSKKPSNLVAFPGAYKPTDPGILINMYNARSYTPAGPAVFTC</sequence>
<evidence type="ECO:0000256" key="2">
    <source>
        <dbReference type="ARBA" id="ARBA00004613"/>
    </source>
</evidence>
<dbReference type="AlphaFoldDB" id="A0A0C4DSD8"/>
<keyword evidence="8" id="KW-0186">Copper</keyword>
<evidence type="ECO:0000256" key="11">
    <source>
        <dbReference type="ARBA" id="ARBA00023277"/>
    </source>
</evidence>
<feature type="chain" id="PRO_5009385313" description="lytic cellulose monooxygenase (C4-dehydrogenating)" evidence="16">
    <location>
        <begin position="17"/>
        <end position="224"/>
    </location>
</feature>
<evidence type="ECO:0000313" key="18">
    <source>
        <dbReference type="EMBL" id="KLU83765.1"/>
    </source>
</evidence>
<evidence type="ECO:0000259" key="17">
    <source>
        <dbReference type="Pfam" id="PF03443"/>
    </source>
</evidence>
<comment type="catalytic activity">
    <reaction evidence="14">
        <text>[(1-&gt;4)-beta-D-glucosyl]n+m + reduced acceptor + O2 = 4-dehydro-beta-D-glucosyl-[(1-&gt;4)-beta-D-glucosyl]n-1 + [(1-&gt;4)-beta-D-glucosyl]m + acceptor + H2O.</text>
        <dbReference type="EC" id="1.14.99.56"/>
    </reaction>
</comment>
<dbReference type="STRING" id="644358.A0A0C4DSD8"/>
<keyword evidence="5 16" id="KW-0732">Signal</keyword>
<evidence type="ECO:0000256" key="7">
    <source>
        <dbReference type="ARBA" id="ARBA00023002"/>
    </source>
</evidence>
<dbReference type="VEuPathDB" id="FungiDB:MAPG_02816"/>
<evidence type="ECO:0000256" key="3">
    <source>
        <dbReference type="ARBA" id="ARBA00022525"/>
    </source>
</evidence>
<dbReference type="eggNOG" id="ENOG502RYSN">
    <property type="taxonomic scope" value="Eukaryota"/>
</dbReference>
<evidence type="ECO:0000256" key="1">
    <source>
        <dbReference type="ARBA" id="ARBA00001973"/>
    </source>
</evidence>
<evidence type="ECO:0000313" key="19">
    <source>
        <dbReference type="EnsemblFungi" id="MAPG_02816T0"/>
    </source>
</evidence>
<proteinExistence type="inferred from homology"/>
<keyword evidence="11" id="KW-0119">Carbohydrate metabolism</keyword>
<evidence type="ECO:0000256" key="15">
    <source>
        <dbReference type="ARBA" id="ARBA00047174"/>
    </source>
</evidence>
<dbReference type="Pfam" id="PF03443">
    <property type="entry name" value="AA9"/>
    <property type="match status" value="1"/>
</dbReference>
<keyword evidence="20" id="KW-1185">Reference proteome</keyword>
<keyword evidence="3" id="KW-0964">Secreted</keyword>
<dbReference type="GO" id="GO:0046872">
    <property type="term" value="F:metal ion binding"/>
    <property type="evidence" value="ECO:0007669"/>
    <property type="project" value="UniProtKB-KW"/>
</dbReference>
<dbReference type="InterPro" id="IPR005103">
    <property type="entry name" value="AA9_LPMO"/>
</dbReference>
<reference evidence="18" key="3">
    <citation type="submission" date="2011-03" db="EMBL/GenBank/DDBJ databases">
        <title>Annotation of Magnaporthe poae ATCC 64411.</title>
        <authorList>
            <person name="Ma L.-J."/>
            <person name="Dead R."/>
            <person name="Young S.K."/>
            <person name="Zeng Q."/>
            <person name="Gargeya S."/>
            <person name="Fitzgerald M."/>
            <person name="Haas B."/>
            <person name="Abouelleil A."/>
            <person name="Alvarado L."/>
            <person name="Arachchi H.M."/>
            <person name="Berlin A."/>
            <person name="Brown A."/>
            <person name="Chapman S.B."/>
            <person name="Chen Z."/>
            <person name="Dunbar C."/>
            <person name="Freedman E."/>
            <person name="Gearin G."/>
            <person name="Gellesch M."/>
            <person name="Goldberg J."/>
            <person name="Griggs A."/>
            <person name="Gujja S."/>
            <person name="Heiman D."/>
            <person name="Howarth C."/>
            <person name="Larson L."/>
            <person name="Lui A."/>
            <person name="MacDonald P.J.P."/>
            <person name="Mehta T."/>
            <person name="Montmayeur A."/>
            <person name="Murphy C."/>
            <person name="Neiman D."/>
            <person name="Pearson M."/>
            <person name="Priest M."/>
            <person name="Roberts A."/>
            <person name="Saif S."/>
            <person name="Shea T."/>
            <person name="Shenoy N."/>
            <person name="Sisk P."/>
            <person name="Stolte C."/>
            <person name="Sykes S."/>
            <person name="Yandava C."/>
            <person name="Wortman J."/>
            <person name="Nusbaum C."/>
            <person name="Birren B."/>
        </authorList>
    </citation>
    <scope>NUCLEOTIDE SEQUENCE</scope>
    <source>
        <strain evidence="18">ATCC 64411</strain>
    </source>
</reference>
<evidence type="ECO:0000256" key="5">
    <source>
        <dbReference type="ARBA" id="ARBA00022729"/>
    </source>
</evidence>
<dbReference type="EnsemblFungi" id="MAPG_02816T0">
    <property type="protein sequence ID" value="MAPG_02816T0"/>
    <property type="gene ID" value="MAPG_02816"/>
</dbReference>
<accession>A0A0C4DSD8</accession>
<name>A0A0C4DSD8_MAGP6</name>
<dbReference type="EMBL" id="GL876967">
    <property type="protein sequence ID" value="KLU83765.1"/>
    <property type="molecule type" value="Genomic_DNA"/>
</dbReference>
<dbReference type="InterPro" id="IPR049892">
    <property type="entry name" value="AA9"/>
</dbReference>
<reference evidence="19" key="4">
    <citation type="journal article" date="2015" name="G3 (Bethesda)">
        <title>Genome sequences of three phytopathogenic species of the Magnaporthaceae family of fungi.</title>
        <authorList>
            <person name="Okagaki L.H."/>
            <person name="Nunes C.C."/>
            <person name="Sailsbery J."/>
            <person name="Clay B."/>
            <person name="Brown D."/>
            <person name="John T."/>
            <person name="Oh Y."/>
            <person name="Young N."/>
            <person name="Fitzgerald M."/>
            <person name="Haas B.J."/>
            <person name="Zeng Q."/>
            <person name="Young S."/>
            <person name="Adiconis X."/>
            <person name="Fan L."/>
            <person name="Levin J.Z."/>
            <person name="Mitchell T.K."/>
            <person name="Okubara P.A."/>
            <person name="Farman M.L."/>
            <person name="Kohn L.M."/>
            <person name="Birren B."/>
            <person name="Ma L.-J."/>
            <person name="Dean R.A."/>
        </authorList>
    </citation>
    <scope>NUCLEOTIDE SEQUENCE</scope>
    <source>
        <strain evidence="19">ATCC 64411 / 73-15</strain>
    </source>
</reference>
<gene>
    <name evidence="18" type="ORF">MAPG_02816</name>
</gene>
<keyword evidence="4" id="KW-0479">Metal-binding</keyword>
<dbReference type="PANTHER" id="PTHR33353">
    <property type="entry name" value="PUTATIVE (AFU_ORTHOLOGUE AFUA_1G12560)-RELATED"/>
    <property type="match status" value="1"/>
</dbReference>
<comment type="similarity">
    <text evidence="13">Belongs to the polysaccharide monooxygenase AA9 family.</text>
</comment>
<evidence type="ECO:0000313" key="20">
    <source>
        <dbReference type="Proteomes" id="UP000011715"/>
    </source>
</evidence>
<reference evidence="19" key="5">
    <citation type="submission" date="2015-06" db="UniProtKB">
        <authorList>
            <consortium name="EnsemblFungi"/>
        </authorList>
    </citation>
    <scope>IDENTIFICATION</scope>
    <source>
        <strain evidence="19">ATCC 64411</strain>
    </source>
</reference>
<dbReference type="Proteomes" id="UP000011715">
    <property type="component" value="Unassembled WGS sequence"/>
</dbReference>
<organism evidence="19 20">
    <name type="scientific">Magnaporthiopsis poae (strain ATCC 64411 / 73-15)</name>
    <name type="common">Kentucky bluegrass fungus</name>
    <name type="synonym">Magnaporthe poae</name>
    <dbReference type="NCBI Taxonomy" id="644358"/>
    <lineage>
        <taxon>Eukaryota</taxon>
        <taxon>Fungi</taxon>
        <taxon>Dikarya</taxon>
        <taxon>Ascomycota</taxon>
        <taxon>Pezizomycotina</taxon>
        <taxon>Sordariomycetes</taxon>
        <taxon>Sordariomycetidae</taxon>
        <taxon>Magnaporthales</taxon>
        <taxon>Magnaporthaceae</taxon>
        <taxon>Magnaporthiopsis</taxon>
    </lineage>
</organism>
<evidence type="ECO:0000256" key="9">
    <source>
        <dbReference type="ARBA" id="ARBA00023033"/>
    </source>
</evidence>
<dbReference type="EC" id="1.14.99.56" evidence="15"/>
<dbReference type="OrthoDB" id="5271017at2759"/>
<dbReference type="OMA" id="AVWFKVF"/>
<reference evidence="20" key="2">
    <citation type="submission" date="2010-05" db="EMBL/GenBank/DDBJ databases">
        <title>The genome sequence of Magnaporthe poae strain ATCC 64411.</title>
        <authorList>
            <person name="Ma L.-J."/>
            <person name="Dead R."/>
            <person name="Young S."/>
            <person name="Zeng Q."/>
            <person name="Koehrsen M."/>
            <person name="Alvarado L."/>
            <person name="Berlin A."/>
            <person name="Chapman S.B."/>
            <person name="Chen Z."/>
            <person name="Freedman E."/>
            <person name="Gellesch M."/>
            <person name="Goldberg J."/>
            <person name="Griggs A."/>
            <person name="Gujja S."/>
            <person name="Heilman E.R."/>
            <person name="Heiman D."/>
            <person name="Hepburn T."/>
            <person name="Howarth C."/>
            <person name="Jen D."/>
            <person name="Larson L."/>
            <person name="Mehta T."/>
            <person name="Neiman D."/>
            <person name="Pearson M."/>
            <person name="Roberts A."/>
            <person name="Saif S."/>
            <person name="Shea T."/>
            <person name="Shenoy N."/>
            <person name="Sisk P."/>
            <person name="Stolte C."/>
            <person name="Sykes S."/>
            <person name="Walk T."/>
            <person name="White J."/>
            <person name="Yandava C."/>
            <person name="Haas B."/>
            <person name="Nusbaum C."/>
            <person name="Birren B."/>
        </authorList>
    </citation>
    <scope>NUCLEOTIDE SEQUENCE [LARGE SCALE GENOMIC DNA]</scope>
    <source>
        <strain evidence="20">ATCC 64411 / 73-15</strain>
    </source>
</reference>
<evidence type="ECO:0000256" key="4">
    <source>
        <dbReference type="ARBA" id="ARBA00022723"/>
    </source>
</evidence>
<feature type="signal peptide" evidence="16">
    <location>
        <begin position="1"/>
        <end position="16"/>
    </location>
</feature>
<reference evidence="18" key="1">
    <citation type="submission" date="2010-05" db="EMBL/GenBank/DDBJ databases">
        <title>The Genome Sequence of Magnaporthe poae strain ATCC 64411.</title>
        <authorList>
            <consortium name="The Broad Institute Genome Sequencing Platform"/>
            <consortium name="Broad Institute Genome Sequencing Center for Infectious Disease"/>
            <person name="Ma L.-J."/>
            <person name="Dead R."/>
            <person name="Young S."/>
            <person name="Zeng Q."/>
            <person name="Koehrsen M."/>
            <person name="Alvarado L."/>
            <person name="Berlin A."/>
            <person name="Chapman S.B."/>
            <person name="Chen Z."/>
            <person name="Freedman E."/>
            <person name="Gellesch M."/>
            <person name="Goldberg J."/>
            <person name="Griggs A."/>
            <person name="Gujja S."/>
            <person name="Heilman E.R."/>
            <person name="Heiman D."/>
            <person name="Hepburn T."/>
            <person name="Howarth C."/>
            <person name="Jen D."/>
            <person name="Larson L."/>
            <person name="Mehta T."/>
            <person name="Neiman D."/>
            <person name="Pearson M."/>
            <person name="Roberts A."/>
            <person name="Saif S."/>
            <person name="Shea T."/>
            <person name="Shenoy N."/>
            <person name="Sisk P."/>
            <person name="Stolte C."/>
            <person name="Sykes S."/>
            <person name="Walk T."/>
            <person name="White J."/>
            <person name="Yandava C."/>
            <person name="Haas B."/>
            <person name="Nusbaum C."/>
            <person name="Birren B."/>
        </authorList>
    </citation>
    <scope>NUCLEOTIDE SEQUENCE</scope>
    <source>
        <strain evidence="18">ATCC 64411</strain>
    </source>
</reference>
<dbReference type="CDD" id="cd21175">
    <property type="entry name" value="LPMO_AA9"/>
    <property type="match status" value="1"/>
</dbReference>
<keyword evidence="12" id="KW-0624">Polysaccharide degradation</keyword>
<feature type="domain" description="Auxiliary Activity family 9 catalytic" evidence="17">
    <location>
        <begin position="24"/>
        <end position="211"/>
    </location>
</feature>
<keyword evidence="9" id="KW-0503">Monooxygenase</keyword>
<keyword evidence="10" id="KW-1015">Disulfide bond</keyword>